<organism evidence="1 2">
    <name type="scientific">Gossypium barbadense</name>
    <name type="common">Sea Island cotton</name>
    <name type="synonym">Hibiscus barbadensis</name>
    <dbReference type="NCBI Taxonomy" id="3634"/>
    <lineage>
        <taxon>Eukaryota</taxon>
        <taxon>Viridiplantae</taxon>
        <taxon>Streptophyta</taxon>
        <taxon>Embryophyta</taxon>
        <taxon>Tracheophyta</taxon>
        <taxon>Spermatophyta</taxon>
        <taxon>Magnoliopsida</taxon>
        <taxon>eudicotyledons</taxon>
        <taxon>Gunneridae</taxon>
        <taxon>Pentapetalae</taxon>
        <taxon>rosids</taxon>
        <taxon>malvids</taxon>
        <taxon>Malvales</taxon>
        <taxon>Malvaceae</taxon>
        <taxon>Malvoideae</taxon>
        <taxon>Gossypium</taxon>
    </lineage>
</organism>
<gene>
    <name evidence="1" type="ORF">GOBAR_AA31498</name>
</gene>
<evidence type="ECO:0000313" key="2">
    <source>
        <dbReference type="Proteomes" id="UP000239757"/>
    </source>
</evidence>
<evidence type="ECO:0000313" key="1">
    <source>
        <dbReference type="EMBL" id="PPR89185.1"/>
    </source>
</evidence>
<sequence>MSSQNMCLFKRTIRTDYGKAQLKRLRRGSLSIIEDLITVRNVFSYCVEGPNFDRSSKGACKLFLQLLRDKASSIDGGLLVGRKGSDSEETLSNSVEMEDALGLRTRLLAVHKKHRIGTGAINMIVEWSRSDSTYPGYLFLHNLLTKAITVSLGVKENVDRVQARYKELVALRERDHEQFLEMRG</sequence>
<dbReference type="Proteomes" id="UP000239757">
    <property type="component" value="Unassembled WGS sequence"/>
</dbReference>
<accession>A0A2P5WDM3</accession>
<reference evidence="1 2" key="1">
    <citation type="submission" date="2015-01" db="EMBL/GenBank/DDBJ databases">
        <title>Genome of allotetraploid Gossypium barbadense reveals genomic plasticity and fiber elongation in cotton evolution.</title>
        <authorList>
            <person name="Chen X."/>
            <person name="Liu X."/>
            <person name="Zhao B."/>
            <person name="Zheng H."/>
            <person name="Hu Y."/>
            <person name="Lu G."/>
            <person name="Yang C."/>
            <person name="Chen J."/>
            <person name="Shan C."/>
            <person name="Zhang L."/>
            <person name="Zhou Y."/>
            <person name="Wang L."/>
            <person name="Guo W."/>
            <person name="Bai Y."/>
            <person name="Ruan J."/>
            <person name="Shangguan X."/>
            <person name="Mao Y."/>
            <person name="Jiang J."/>
            <person name="Zhu Y."/>
            <person name="Lei J."/>
            <person name="Kang H."/>
            <person name="Chen S."/>
            <person name="He X."/>
            <person name="Wang R."/>
            <person name="Wang Y."/>
            <person name="Chen J."/>
            <person name="Wang L."/>
            <person name="Yu S."/>
            <person name="Wang B."/>
            <person name="Wei J."/>
            <person name="Song S."/>
            <person name="Lu X."/>
            <person name="Gao Z."/>
            <person name="Gu W."/>
            <person name="Deng X."/>
            <person name="Ma D."/>
            <person name="Wang S."/>
            <person name="Liang W."/>
            <person name="Fang L."/>
            <person name="Cai C."/>
            <person name="Zhu X."/>
            <person name="Zhou B."/>
            <person name="Zhang Y."/>
            <person name="Chen Z."/>
            <person name="Xu S."/>
            <person name="Zhu R."/>
            <person name="Wang S."/>
            <person name="Zhang T."/>
            <person name="Zhao G."/>
        </authorList>
    </citation>
    <scope>NUCLEOTIDE SEQUENCE [LARGE SCALE GENOMIC DNA]</scope>
    <source>
        <strain evidence="2">cv. Xinhai21</strain>
        <tissue evidence="1">Leaf</tissue>
    </source>
</reference>
<dbReference type="EMBL" id="KZ668023">
    <property type="protein sequence ID" value="PPR89185.1"/>
    <property type="molecule type" value="Genomic_DNA"/>
</dbReference>
<dbReference type="AlphaFoldDB" id="A0A2P5WDM3"/>
<proteinExistence type="predicted"/>
<name>A0A2P5WDM3_GOSBA</name>
<protein>
    <submittedName>
        <fullName evidence="1">Uncharacterized protein</fullName>
    </submittedName>
</protein>
<dbReference type="OrthoDB" id="10585015at2759"/>